<sequence>MSDKGWDHLGHHQAVSLSNNIKDPQRWFPSTVARHYKSDDLDRATNPKFAFIGVILDPDADANASFEEPIISFGWIELHENWREEFQKADEKKGENVKLERWLNGDQSWVETALVEQVEADGQFQLWSSTKGPSENHGVNRHEIACLPLVSIGDEDSLYKNVIEPLYSNLTKRFGQD</sequence>
<protein>
    <submittedName>
        <fullName evidence="2">Uncharacterized protein</fullName>
    </submittedName>
</protein>
<reference evidence="3 4" key="1">
    <citation type="submission" date="2019-11" db="EMBL/GenBank/DDBJ databases">
        <authorList>
            <person name="Cho J.-C."/>
        </authorList>
    </citation>
    <scope>NUCLEOTIDE SEQUENCE [LARGE SCALE GENOMIC DNA]</scope>
    <source>
        <strain evidence="2 3">JH1073</strain>
        <strain evidence="1 4">JH702</strain>
    </source>
</reference>
<organism evidence="2 3">
    <name type="scientific">Candidatus Lucifugimonas marina</name>
    <dbReference type="NCBI Taxonomy" id="3038979"/>
    <lineage>
        <taxon>Bacteria</taxon>
        <taxon>Bacillati</taxon>
        <taxon>Chloroflexota</taxon>
        <taxon>Dehalococcoidia</taxon>
        <taxon>SAR202 cluster</taxon>
        <taxon>Candidatus Lucifugimonadales</taxon>
        <taxon>Candidatus Lucifugimonadaceae</taxon>
        <taxon>Candidatus Lucifugimonas</taxon>
    </lineage>
</organism>
<dbReference type="EMBL" id="CP046147">
    <property type="protein sequence ID" value="WFG38647.1"/>
    <property type="molecule type" value="Genomic_DNA"/>
</dbReference>
<name>A0AAJ6CSS0_9CHLR</name>
<evidence type="ECO:0000313" key="4">
    <source>
        <dbReference type="Proteomes" id="UP001321249"/>
    </source>
</evidence>
<keyword evidence="3" id="KW-1185">Reference proteome</keyword>
<dbReference type="Proteomes" id="UP001219901">
    <property type="component" value="Chromosome"/>
</dbReference>
<gene>
    <name evidence="1" type="ORF">GKO46_14000</name>
    <name evidence="2" type="ORF">GKO48_03170</name>
</gene>
<reference evidence="3" key="3">
    <citation type="submission" date="2023-06" db="EMBL/GenBank/DDBJ databases">
        <title>Pangenomics reveal diversification of enzyme families and niche specialization in globally abundant SAR202 bacteria.</title>
        <authorList>
            <person name="Saw J.H.W."/>
        </authorList>
    </citation>
    <scope>NUCLEOTIDE SEQUENCE [LARGE SCALE GENOMIC DNA]</scope>
    <source>
        <strain evidence="3">JH1073</strain>
    </source>
</reference>
<dbReference type="EMBL" id="WMBE01000010">
    <property type="protein sequence ID" value="MDG0868172.1"/>
    <property type="molecule type" value="Genomic_DNA"/>
</dbReference>
<accession>A0AAJ6CSS0</accession>
<evidence type="ECO:0000313" key="2">
    <source>
        <dbReference type="EMBL" id="WFG38647.1"/>
    </source>
</evidence>
<proteinExistence type="predicted"/>
<reference evidence="2" key="2">
    <citation type="journal article" date="2023" name="Nat. Commun.">
        <title>Cultivation of marine bacteria of the SAR202 clade.</title>
        <authorList>
            <person name="Lim Y."/>
            <person name="Seo J.H."/>
            <person name="Giovannoni S.J."/>
            <person name="Kang I."/>
            <person name="Cho J.C."/>
        </authorList>
    </citation>
    <scope>NUCLEOTIDE SEQUENCE</scope>
    <source>
        <strain evidence="2">JH1073</strain>
    </source>
</reference>
<dbReference type="Proteomes" id="UP001321249">
    <property type="component" value="Unassembled WGS sequence"/>
</dbReference>
<dbReference type="AlphaFoldDB" id="A0AAJ6CSS0"/>
<evidence type="ECO:0000313" key="3">
    <source>
        <dbReference type="Proteomes" id="UP001219901"/>
    </source>
</evidence>
<evidence type="ECO:0000313" key="1">
    <source>
        <dbReference type="EMBL" id="MDG0868172.1"/>
    </source>
</evidence>
<dbReference type="RefSeq" id="WP_342836040.1">
    <property type="nucleotide sequence ID" value="NZ_WMBE01000010.1"/>
</dbReference>